<accession>A0A3S5CNK6</accession>
<gene>
    <name evidence="1" type="ORF">PXEA_LOCUS17007</name>
</gene>
<protein>
    <submittedName>
        <fullName evidence="1">Uncharacterized protein</fullName>
    </submittedName>
</protein>
<evidence type="ECO:0000313" key="2">
    <source>
        <dbReference type="Proteomes" id="UP000784294"/>
    </source>
</evidence>
<sequence length="125" mass="13802">MAPDCWKMGRECGKASEPLAKTLGRPKINWSAERMIRQSHQMSSRDGKIEQVCCSSGATCKREGIAFNLFGISELGEFQCQFHLRPSFPHLVVGIPTDSCGPIKEGCLFPTILLRATFDSDPKAI</sequence>
<keyword evidence="2" id="KW-1185">Reference proteome</keyword>
<dbReference type="EMBL" id="CAAALY010062637">
    <property type="protein sequence ID" value="VEL23567.1"/>
    <property type="molecule type" value="Genomic_DNA"/>
</dbReference>
<name>A0A3S5CNK6_9PLAT</name>
<reference evidence="1" key="1">
    <citation type="submission" date="2018-11" db="EMBL/GenBank/DDBJ databases">
        <authorList>
            <consortium name="Pathogen Informatics"/>
        </authorList>
    </citation>
    <scope>NUCLEOTIDE SEQUENCE</scope>
</reference>
<proteinExistence type="predicted"/>
<comment type="caution">
    <text evidence="1">The sequence shown here is derived from an EMBL/GenBank/DDBJ whole genome shotgun (WGS) entry which is preliminary data.</text>
</comment>
<evidence type="ECO:0000313" key="1">
    <source>
        <dbReference type="EMBL" id="VEL23567.1"/>
    </source>
</evidence>
<dbReference type="AlphaFoldDB" id="A0A3S5CNK6"/>
<organism evidence="1 2">
    <name type="scientific">Protopolystoma xenopodis</name>
    <dbReference type="NCBI Taxonomy" id="117903"/>
    <lineage>
        <taxon>Eukaryota</taxon>
        <taxon>Metazoa</taxon>
        <taxon>Spiralia</taxon>
        <taxon>Lophotrochozoa</taxon>
        <taxon>Platyhelminthes</taxon>
        <taxon>Monogenea</taxon>
        <taxon>Polyopisthocotylea</taxon>
        <taxon>Polystomatidea</taxon>
        <taxon>Polystomatidae</taxon>
        <taxon>Protopolystoma</taxon>
    </lineage>
</organism>
<dbReference type="Proteomes" id="UP000784294">
    <property type="component" value="Unassembled WGS sequence"/>
</dbReference>